<feature type="transmembrane region" description="Helical" evidence="1">
    <location>
        <begin position="20"/>
        <end position="44"/>
    </location>
</feature>
<keyword evidence="1" id="KW-0472">Membrane</keyword>
<sequence>MRPRLSRAHIGPARQRGAIVIAASMAILVCIALLASADIGYLFYIKREFQKSADLAALAGSQKLPNPCASGGAASPTSAATANATSNLSTHNFSTPPVVTVNCGIWSSLTPSSPAGSEGGRYFVIGGTPTTINAVQVVITGSAPAMMPFIATRTVRASAVAIRDQPSAVISTGSQLASLRLGGLNAAVLGPDGAARITLDGLLGRLGIPVAADIGVGELNALLAANKISVGTLIAASASALPASGAALSTQLGVLRQAVEANATLSAAKVQLGGANSPVSLFTGVGSSATQDSASLARAALHTELKVTDLVSAAIGIASSTNAVAVPGLNLAGINVTAGIVSPPSVAAGPVGTTARQAQVRLFVDIDSSTIPVVGPVALALETRVHLPLFIDVARGTARINAISCSSAPRTVDVLVNQSILGACVGKVADATRFSAQGLCDAATPTDLQPEVLLKLLGSNLLTTSIRTDALTSTELLPGMVAGETRSSSNSLPIGSTISNLIGTLTATLGRLTTTTPPPSSTANQVAVDSANLYLAATPKDAFGRYQIDSLIGLLQNGKSDGSLAALGTWDMPVPYACGPLNLLTCYSTGSVWASFKATVTGASTGVLGGVLGTALGGLVVNNCYGLISSLLNYNNCIASNLVSYLQTKPGGVLQPPSSGACNTLLCTALKPVTDGLTSVLNTVGSTLASTLSSTLGLSLGQTSVTVQAISCGNVRIVY</sequence>
<keyword evidence="4" id="KW-1185">Reference proteome</keyword>
<name>A0A5C0AXU3_9BURK</name>
<keyword evidence="1" id="KW-1133">Transmembrane helix</keyword>
<evidence type="ECO:0000259" key="2">
    <source>
        <dbReference type="Pfam" id="PF09977"/>
    </source>
</evidence>
<feature type="domain" description="DUF2134" evidence="2">
    <location>
        <begin position="59"/>
        <end position="161"/>
    </location>
</feature>
<reference evidence="3 4" key="1">
    <citation type="submission" date="2019-08" db="EMBL/GenBank/DDBJ databases">
        <title>Amphibian skin-associated Pigmentiphaga: genome sequence and occurrence across geography and hosts.</title>
        <authorList>
            <person name="Bletz M.C."/>
            <person name="Bunk B."/>
            <person name="Sproeer C."/>
            <person name="Biwer P."/>
            <person name="Reiter S."/>
            <person name="Rabemananjara F.C.E."/>
            <person name="Schulz S."/>
            <person name="Overmann J."/>
            <person name="Vences M."/>
        </authorList>
    </citation>
    <scope>NUCLEOTIDE SEQUENCE [LARGE SCALE GENOMIC DNA]</scope>
    <source>
        <strain evidence="3 4">Mada1488</strain>
    </source>
</reference>
<evidence type="ECO:0000313" key="3">
    <source>
        <dbReference type="EMBL" id="QEI05650.1"/>
    </source>
</evidence>
<evidence type="ECO:0000313" key="4">
    <source>
        <dbReference type="Proteomes" id="UP000325161"/>
    </source>
</evidence>
<keyword evidence="1" id="KW-0812">Transmembrane</keyword>
<evidence type="ECO:0000256" key="1">
    <source>
        <dbReference type="SAM" id="Phobius"/>
    </source>
</evidence>
<dbReference type="Proteomes" id="UP000325161">
    <property type="component" value="Chromosome"/>
</dbReference>
<dbReference type="EMBL" id="CP043046">
    <property type="protein sequence ID" value="QEI05650.1"/>
    <property type="molecule type" value="Genomic_DNA"/>
</dbReference>
<organism evidence="3 4">
    <name type="scientific">Pigmentiphaga aceris</name>
    <dbReference type="NCBI Taxonomy" id="1940612"/>
    <lineage>
        <taxon>Bacteria</taxon>
        <taxon>Pseudomonadati</taxon>
        <taxon>Pseudomonadota</taxon>
        <taxon>Betaproteobacteria</taxon>
        <taxon>Burkholderiales</taxon>
        <taxon>Alcaligenaceae</taxon>
        <taxon>Pigmentiphaga</taxon>
    </lineage>
</organism>
<protein>
    <recommendedName>
        <fullName evidence="2">DUF2134 domain-containing protein</fullName>
    </recommendedName>
</protein>
<gene>
    <name evidence="3" type="ORF">FXN63_07195</name>
</gene>
<proteinExistence type="predicted"/>
<dbReference type="InterPro" id="IPR018705">
    <property type="entry name" value="DUF2134_membrane"/>
</dbReference>
<dbReference type="KEGG" id="pacr:FXN63_07195"/>
<dbReference type="RefSeq" id="WP_148814033.1">
    <property type="nucleotide sequence ID" value="NZ_CP043046.1"/>
</dbReference>
<dbReference type="OrthoDB" id="8534992at2"/>
<accession>A0A5C0AXU3</accession>
<dbReference type="AlphaFoldDB" id="A0A5C0AXU3"/>
<dbReference type="Pfam" id="PF09977">
    <property type="entry name" value="Tad_C"/>
    <property type="match status" value="1"/>
</dbReference>